<dbReference type="Proteomes" id="UP001159428">
    <property type="component" value="Unassembled WGS sequence"/>
</dbReference>
<accession>A0AAU9XDW0</accession>
<evidence type="ECO:0000256" key="1">
    <source>
        <dbReference type="SAM" id="Phobius"/>
    </source>
</evidence>
<protein>
    <submittedName>
        <fullName evidence="2">Uncharacterized protein</fullName>
    </submittedName>
</protein>
<feature type="transmembrane region" description="Helical" evidence="1">
    <location>
        <begin position="251"/>
        <end position="271"/>
    </location>
</feature>
<comment type="caution">
    <text evidence="2">The sequence shown here is derived from an EMBL/GenBank/DDBJ whole genome shotgun (WGS) entry which is preliminary data.</text>
</comment>
<name>A0AAU9XDW0_9CNID</name>
<dbReference type="InterPro" id="IPR013901">
    <property type="entry name" value="Anthrone_oxy"/>
</dbReference>
<reference evidence="2 3" key="1">
    <citation type="submission" date="2022-05" db="EMBL/GenBank/DDBJ databases">
        <authorList>
            <consortium name="Genoscope - CEA"/>
            <person name="William W."/>
        </authorList>
    </citation>
    <scope>NUCLEOTIDE SEQUENCE [LARGE SCALE GENOMIC DNA]</scope>
</reference>
<sequence length="330" mass="36694">MDAENVLKLIKFTSTVATGVIAGGAIYINLAEHPARMQLDDVQSLHRQWRESFDRAKYLMAGTSLLPIAGGIAAFAIDQSKGKPWLITAGLMAFNMPYTALAMKSRVIDPIYDYEVAAKMDPGKVRDTVDKWNTFHKVRTIIDVSTLVWCVYNLAKALGVALSSCKMGFDLDDLFPYLEVISTVAAGMFVGGAVYINVVEHPARMTIQDTTSCHKEWMESFDRAKVFQSRLALVSIISGAGAYYCNPKKGLPFLVGGGLIATIFPYTLFVLKPNSIDPIYDKEVTARKSEGVVRETIDKWNSYHMVRSIITFPVFVGYVLYLSSGHKKFW</sequence>
<feature type="transmembrane region" description="Helical" evidence="1">
    <location>
        <begin position="58"/>
        <end position="77"/>
    </location>
</feature>
<keyword evidence="3" id="KW-1185">Reference proteome</keyword>
<dbReference type="Pfam" id="PF08592">
    <property type="entry name" value="Anthrone_oxy"/>
    <property type="match status" value="2"/>
</dbReference>
<keyword evidence="1" id="KW-1133">Transmembrane helix</keyword>
<keyword evidence="1" id="KW-0812">Transmembrane</keyword>
<gene>
    <name evidence="2" type="ORF">PMEA_00021162</name>
</gene>
<feature type="transmembrane region" description="Helical" evidence="1">
    <location>
        <begin position="12"/>
        <end position="30"/>
    </location>
</feature>
<keyword evidence="1" id="KW-0472">Membrane</keyword>
<proteinExistence type="predicted"/>
<feature type="transmembrane region" description="Helical" evidence="1">
    <location>
        <begin position="83"/>
        <end position="101"/>
    </location>
</feature>
<organism evidence="2 3">
    <name type="scientific">Pocillopora meandrina</name>
    <dbReference type="NCBI Taxonomy" id="46732"/>
    <lineage>
        <taxon>Eukaryota</taxon>
        <taxon>Metazoa</taxon>
        <taxon>Cnidaria</taxon>
        <taxon>Anthozoa</taxon>
        <taxon>Hexacorallia</taxon>
        <taxon>Scleractinia</taxon>
        <taxon>Astrocoeniina</taxon>
        <taxon>Pocilloporidae</taxon>
        <taxon>Pocillopora</taxon>
    </lineage>
</organism>
<feature type="transmembrane region" description="Helical" evidence="1">
    <location>
        <begin position="304"/>
        <end position="322"/>
    </location>
</feature>
<evidence type="ECO:0000313" key="2">
    <source>
        <dbReference type="EMBL" id="CAH3144621.1"/>
    </source>
</evidence>
<evidence type="ECO:0000313" key="3">
    <source>
        <dbReference type="Proteomes" id="UP001159428"/>
    </source>
</evidence>
<feature type="transmembrane region" description="Helical" evidence="1">
    <location>
        <begin position="174"/>
        <end position="196"/>
    </location>
</feature>
<dbReference type="EMBL" id="CALNXJ010000039">
    <property type="protein sequence ID" value="CAH3144621.1"/>
    <property type="molecule type" value="Genomic_DNA"/>
</dbReference>
<dbReference type="PANTHER" id="PTHR36535:SF1">
    <property type="entry name" value="DUF1772 DOMAIN-CONTAINING PROTEIN"/>
    <property type="match status" value="1"/>
</dbReference>
<dbReference type="AlphaFoldDB" id="A0AAU9XDW0"/>
<dbReference type="PANTHER" id="PTHR36535">
    <property type="entry name" value="YALI0E30327P"/>
    <property type="match status" value="1"/>
</dbReference>